<accession>A0A6A7B4B1</accession>
<dbReference type="AlphaFoldDB" id="A0A6A7B4B1"/>
<dbReference type="EMBL" id="MU006313">
    <property type="protein sequence ID" value="KAF2849158.1"/>
    <property type="molecule type" value="Genomic_DNA"/>
</dbReference>
<reference evidence="2" key="1">
    <citation type="submission" date="2020-01" db="EMBL/GenBank/DDBJ databases">
        <authorList>
            <consortium name="DOE Joint Genome Institute"/>
            <person name="Haridas S."/>
            <person name="Albert R."/>
            <person name="Binder M."/>
            <person name="Bloem J."/>
            <person name="Labutti K."/>
            <person name="Salamov A."/>
            <person name="Andreopoulos B."/>
            <person name="Baker S.E."/>
            <person name="Barry K."/>
            <person name="Bills G."/>
            <person name="Bluhm B.H."/>
            <person name="Cannon C."/>
            <person name="Castanera R."/>
            <person name="Culley D.E."/>
            <person name="Daum C."/>
            <person name="Ezra D."/>
            <person name="Gonzalez J.B."/>
            <person name="Henrissat B."/>
            <person name="Kuo A."/>
            <person name="Liang C."/>
            <person name="Lipzen A."/>
            <person name="Lutzoni F."/>
            <person name="Magnuson J."/>
            <person name="Mondo S."/>
            <person name="Nolan M."/>
            <person name="Ohm R."/>
            <person name="Pangilinan J."/>
            <person name="Park H.-J."/>
            <person name="Ramirez L."/>
            <person name="Alfaro M."/>
            <person name="Sun H."/>
            <person name="Tritt A."/>
            <person name="Yoshinaga Y."/>
            <person name="Zwiers L.-H."/>
            <person name="Turgeon B.G."/>
            <person name="Goodwin S.B."/>
            <person name="Spatafora J.W."/>
            <person name="Crous P.W."/>
            <person name="Grigoriev I.V."/>
        </authorList>
    </citation>
    <scope>NUCLEOTIDE SEQUENCE</scope>
    <source>
        <strain evidence="2">IPT5</strain>
    </source>
</reference>
<dbReference type="Proteomes" id="UP000799423">
    <property type="component" value="Unassembled WGS sequence"/>
</dbReference>
<sequence length="100" mass="11175">MGWICCGCGIWHEGDGSSERDPNKSLNCTLCGKTFCNTCESYVDKPTTPLQTRSDKQQKTFASSGMMNPIYRQSEPEWDEQSARSPLGYHTAKSYTSPPK</sequence>
<evidence type="ECO:0000313" key="2">
    <source>
        <dbReference type="EMBL" id="KAF2849158.1"/>
    </source>
</evidence>
<proteinExistence type="predicted"/>
<keyword evidence="3" id="KW-1185">Reference proteome</keyword>
<feature type="non-terminal residue" evidence="2">
    <location>
        <position position="100"/>
    </location>
</feature>
<evidence type="ECO:0000256" key="1">
    <source>
        <dbReference type="SAM" id="MobiDB-lite"/>
    </source>
</evidence>
<protein>
    <submittedName>
        <fullName evidence="2">Uncharacterized protein</fullName>
    </submittedName>
</protein>
<dbReference type="OrthoDB" id="10422003at2759"/>
<name>A0A6A7B4B1_9PLEO</name>
<gene>
    <name evidence="2" type="ORF">T440DRAFT_349808</name>
</gene>
<organism evidence="2 3">
    <name type="scientific">Plenodomus tracheiphilus IPT5</name>
    <dbReference type="NCBI Taxonomy" id="1408161"/>
    <lineage>
        <taxon>Eukaryota</taxon>
        <taxon>Fungi</taxon>
        <taxon>Dikarya</taxon>
        <taxon>Ascomycota</taxon>
        <taxon>Pezizomycotina</taxon>
        <taxon>Dothideomycetes</taxon>
        <taxon>Pleosporomycetidae</taxon>
        <taxon>Pleosporales</taxon>
        <taxon>Pleosporineae</taxon>
        <taxon>Leptosphaeriaceae</taxon>
        <taxon>Plenodomus</taxon>
    </lineage>
</organism>
<evidence type="ECO:0000313" key="3">
    <source>
        <dbReference type="Proteomes" id="UP000799423"/>
    </source>
</evidence>
<feature type="region of interest" description="Disordered" evidence="1">
    <location>
        <begin position="49"/>
        <end position="100"/>
    </location>
</feature>